<dbReference type="EMBL" id="JYDH01000024">
    <property type="protein sequence ID" value="KRY38622.1"/>
    <property type="molecule type" value="Genomic_DNA"/>
</dbReference>
<gene>
    <name evidence="1" type="ORF">T01_1047</name>
</gene>
<comment type="caution">
    <text evidence="1">The sequence shown here is derived from an EMBL/GenBank/DDBJ whole genome shotgun (WGS) entry which is preliminary data.</text>
</comment>
<protein>
    <submittedName>
        <fullName evidence="1">Uncharacterized protein</fullName>
    </submittedName>
</protein>
<evidence type="ECO:0000313" key="2">
    <source>
        <dbReference type="Proteomes" id="UP000054776"/>
    </source>
</evidence>
<evidence type="ECO:0000313" key="1">
    <source>
        <dbReference type="EMBL" id="KRY38622.1"/>
    </source>
</evidence>
<keyword evidence="2" id="KW-1185">Reference proteome</keyword>
<proteinExistence type="predicted"/>
<accession>A0A0V1BPC7</accession>
<organism evidence="1 2">
    <name type="scientific">Trichinella spiralis</name>
    <name type="common">Trichina worm</name>
    <dbReference type="NCBI Taxonomy" id="6334"/>
    <lineage>
        <taxon>Eukaryota</taxon>
        <taxon>Metazoa</taxon>
        <taxon>Ecdysozoa</taxon>
        <taxon>Nematoda</taxon>
        <taxon>Enoplea</taxon>
        <taxon>Dorylaimia</taxon>
        <taxon>Trichinellida</taxon>
        <taxon>Trichinellidae</taxon>
        <taxon>Trichinella</taxon>
    </lineage>
</organism>
<dbReference type="Proteomes" id="UP000054776">
    <property type="component" value="Unassembled WGS sequence"/>
</dbReference>
<name>A0A0V1BPC7_TRISP</name>
<dbReference type="AlphaFoldDB" id="A0A0V1BPC7"/>
<reference evidence="1 2" key="1">
    <citation type="submission" date="2015-01" db="EMBL/GenBank/DDBJ databases">
        <title>Evolution of Trichinella species and genotypes.</title>
        <authorList>
            <person name="Korhonen P.K."/>
            <person name="Edoardo P."/>
            <person name="Giuseppe L.R."/>
            <person name="Gasser R.B."/>
        </authorList>
    </citation>
    <scope>NUCLEOTIDE SEQUENCE [LARGE SCALE GENOMIC DNA]</scope>
    <source>
        <strain evidence="1">ISS3</strain>
    </source>
</reference>
<dbReference type="InParanoid" id="A0A0V1BPC7"/>
<sequence length="61" mass="7010">MRKVSAKVSRRGFICTCAVELFLRVHVSVKICIGNILPLVEITCNMIRPHILTVKYFHVVR</sequence>